<dbReference type="InterPro" id="IPR036770">
    <property type="entry name" value="Ankyrin_rpt-contain_sf"/>
</dbReference>
<keyword evidence="3" id="KW-1185">Reference proteome</keyword>
<name>A0A6A6LXB0_HEVBR</name>
<evidence type="ECO:0000313" key="3">
    <source>
        <dbReference type="Proteomes" id="UP000467840"/>
    </source>
</evidence>
<keyword evidence="1" id="KW-0040">ANK repeat</keyword>
<dbReference type="AlphaFoldDB" id="A0A6A6LXB0"/>
<dbReference type="InterPro" id="IPR002110">
    <property type="entry name" value="Ankyrin_rpt"/>
</dbReference>
<protein>
    <submittedName>
        <fullName evidence="2">Uncharacterized protein</fullName>
    </submittedName>
</protein>
<feature type="repeat" description="ANK" evidence="1">
    <location>
        <begin position="63"/>
        <end position="99"/>
    </location>
</feature>
<dbReference type="PANTHER" id="PTHR43392:SF2">
    <property type="entry name" value="AAA-TYPE ATPASE FAMILY PROTEIN _ ANKYRIN REPEAT FAMILY PROTEIN"/>
    <property type="match status" value="1"/>
</dbReference>
<comment type="caution">
    <text evidence="2">The sequence shown here is derived from an EMBL/GenBank/DDBJ whole genome shotgun (WGS) entry which is preliminary data.</text>
</comment>
<dbReference type="EMBL" id="JAAGAX010000009">
    <property type="protein sequence ID" value="KAF2304868.1"/>
    <property type="molecule type" value="Genomic_DNA"/>
</dbReference>
<gene>
    <name evidence="2" type="ORF">GH714_039216</name>
</gene>
<accession>A0A6A6LXB0</accession>
<feature type="repeat" description="ANK" evidence="1">
    <location>
        <begin position="30"/>
        <end position="62"/>
    </location>
</feature>
<sequence length="101" mass="10888">MAQTSLHVSAGKNRAEIIKFLLDLEAKNMYGETPLHMAAKNGCNDAARILLAHAAFVEAKANNGMTPLHLAVWYSIGSEDCSTVKTLLGYSADCSAEDNIY</sequence>
<dbReference type="SUPFAM" id="SSF48403">
    <property type="entry name" value="Ankyrin repeat"/>
    <property type="match status" value="1"/>
</dbReference>
<evidence type="ECO:0000313" key="2">
    <source>
        <dbReference type="EMBL" id="KAF2304868.1"/>
    </source>
</evidence>
<proteinExistence type="predicted"/>
<dbReference type="Pfam" id="PF12796">
    <property type="entry name" value="Ank_2"/>
    <property type="match status" value="1"/>
</dbReference>
<dbReference type="Proteomes" id="UP000467840">
    <property type="component" value="Chromosome 16"/>
</dbReference>
<dbReference type="InterPro" id="IPR050773">
    <property type="entry name" value="CbxX/CfxQ_RuBisCO_ESX"/>
</dbReference>
<dbReference type="SMART" id="SM00248">
    <property type="entry name" value="ANK"/>
    <property type="match status" value="3"/>
</dbReference>
<dbReference type="GO" id="GO:0016887">
    <property type="term" value="F:ATP hydrolysis activity"/>
    <property type="evidence" value="ECO:0007669"/>
    <property type="project" value="TreeGrafter"/>
</dbReference>
<dbReference type="PROSITE" id="PS50088">
    <property type="entry name" value="ANK_REPEAT"/>
    <property type="match status" value="2"/>
</dbReference>
<dbReference type="PANTHER" id="PTHR43392">
    <property type="entry name" value="AAA-TYPE ATPASE FAMILY PROTEIN / ANKYRIN REPEAT FAMILY PROTEIN"/>
    <property type="match status" value="1"/>
</dbReference>
<reference evidence="2 3" key="1">
    <citation type="journal article" date="2020" name="Mol. Plant">
        <title>The Chromosome-Based Rubber Tree Genome Provides New Insights into Spurge Genome Evolution and Rubber Biosynthesis.</title>
        <authorList>
            <person name="Liu J."/>
            <person name="Shi C."/>
            <person name="Shi C.C."/>
            <person name="Li W."/>
            <person name="Zhang Q.J."/>
            <person name="Zhang Y."/>
            <person name="Li K."/>
            <person name="Lu H.F."/>
            <person name="Shi C."/>
            <person name="Zhu S.T."/>
            <person name="Xiao Z.Y."/>
            <person name="Nan H."/>
            <person name="Yue Y."/>
            <person name="Zhu X.G."/>
            <person name="Wu Y."/>
            <person name="Hong X.N."/>
            <person name="Fan G.Y."/>
            <person name="Tong Y."/>
            <person name="Zhang D."/>
            <person name="Mao C.L."/>
            <person name="Liu Y.L."/>
            <person name="Hao S.J."/>
            <person name="Liu W.Q."/>
            <person name="Lv M.Q."/>
            <person name="Zhang H.B."/>
            <person name="Liu Y."/>
            <person name="Hu-Tang G.R."/>
            <person name="Wang J.P."/>
            <person name="Wang J.H."/>
            <person name="Sun Y.H."/>
            <person name="Ni S.B."/>
            <person name="Chen W.B."/>
            <person name="Zhang X.C."/>
            <person name="Jiao Y.N."/>
            <person name="Eichler E.E."/>
            <person name="Li G.H."/>
            <person name="Liu X."/>
            <person name="Gao L.Z."/>
        </authorList>
    </citation>
    <scope>NUCLEOTIDE SEQUENCE [LARGE SCALE GENOMIC DNA]</scope>
    <source>
        <strain evidence="3">cv. GT1</strain>
        <tissue evidence="2">Leaf</tissue>
    </source>
</reference>
<organism evidence="2 3">
    <name type="scientific">Hevea brasiliensis</name>
    <name type="common">Para rubber tree</name>
    <name type="synonym">Siphonia brasiliensis</name>
    <dbReference type="NCBI Taxonomy" id="3981"/>
    <lineage>
        <taxon>Eukaryota</taxon>
        <taxon>Viridiplantae</taxon>
        <taxon>Streptophyta</taxon>
        <taxon>Embryophyta</taxon>
        <taxon>Tracheophyta</taxon>
        <taxon>Spermatophyta</taxon>
        <taxon>Magnoliopsida</taxon>
        <taxon>eudicotyledons</taxon>
        <taxon>Gunneridae</taxon>
        <taxon>Pentapetalae</taxon>
        <taxon>rosids</taxon>
        <taxon>fabids</taxon>
        <taxon>Malpighiales</taxon>
        <taxon>Euphorbiaceae</taxon>
        <taxon>Crotonoideae</taxon>
        <taxon>Micrandreae</taxon>
        <taxon>Hevea</taxon>
    </lineage>
</organism>
<evidence type="ECO:0000256" key="1">
    <source>
        <dbReference type="PROSITE-ProRule" id="PRU00023"/>
    </source>
</evidence>
<dbReference type="PRINTS" id="PR01415">
    <property type="entry name" value="ANKYRIN"/>
</dbReference>
<dbReference type="PROSITE" id="PS50297">
    <property type="entry name" value="ANK_REP_REGION"/>
    <property type="match status" value="1"/>
</dbReference>
<dbReference type="Gene3D" id="1.25.40.20">
    <property type="entry name" value="Ankyrin repeat-containing domain"/>
    <property type="match status" value="2"/>
</dbReference>